<dbReference type="HOGENOM" id="CLU_139698_11_2_2"/>
<name>L0KYH0_METHD</name>
<accession>L0KYH0</accession>
<dbReference type="EMBL" id="CP003362">
    <property type="protein sequence ID" value="AGB50156.1"/>
    <property type="molecule type" value="Genomic_DNA"/>
</dbReference>
<proteinExistence type="predicted"/>
<dbReference type="SUPFAM" id="SSF54862">
    <property type="entry name" value="4Fe-4S ferredoxins"/>
    <property type="match status" value="1"/>
</dbReference>
<feature type="domain" description="4Fe-4S ferredoxin-type" evidence="1">
    <location>
        <begin position="4"/>
        <end position="33"/>
    </location>
</feature>
<dbReference type="KEGG" id="mhz:Metho_1984"/>
<dbReference type="Pfam" id="PF13187">
    <property type="entry name" value="Fer4_9"/>
    <property type="match status" value="1"/>
</dbReference>
<feature type="domain" description="4Fe-4S ferredoxin-type" evidence="1">
    <location>
        <begin position="34"/>
        <end position="62"/>
    </location>
</feature>
<dbReference type="AlphaFoldDB" id="L0KYH0"/>
<dbReference type="InterPro" id="IPR017896">
    <property type="entry name" value="4Fe4S_Fe-S-bd"/>
</dbReference>
<dbReference type="OrthoDB" id="2837at2157"/>
<keyword evidence="3" id="KW-1185">Reference proteome</keyword>
<evidence type="ECO:0000313" key="2">
    <source>
        <dbReference type="EMBL" id="AGB50156.1"/>
    </source>
</evidence>
<sequence length="62" mass="7010">MVLSKGYIVVSGCKKCGRCRTVCPNSALKRTVDDRPKIDHDLCDRCMLCVRCCPNKALIYME</sequence>
<reference evidence="3" key="1">
    <citation type="submission" date="2012-02" db="EMBL/GenBank/DDBJ databases">
        <title>Complete sequence of chromosome of Methanomethylovorans hollandica DSM 15978.</title>
        <authorList>
            <person name="Lucas S."/>
            <person name="Copeland A."/>
            <person name="Lapidus A."/>
            <person name="Glavina del Rio T."/>
            <person name="Dalin E."/>
            <person name="Tice H."/>
            <person name="Bruce D."/>
            <person name="Goodwin L."/>
            <person name="Pitluck S."/>
            <person name="Peters L."/>
            <person name="Mikhailova N."/>
            <person name="Held B."/>
            <person name="Kyrpides N."/>
            <person name="Mavromatis K."/>
            <person name="Ivanova N."/>
            <person name="Brettin T."/>
            <person name="Detter J.C."/>
            <person name="Han C."/>
            <person name="Larimer F."/>
            <person name="Land M."/>
            <person name="Hauser L."/>
            <person name="Markowitz V."/>
            <person name="Cheng J.-F."/>
            <person name="Hugenholtz P."/>
            <person name="Woyke T."/>
            <person name="Wu D."/>
            <person name="Spring S."/>
            <person name="Schroeder M."/>
            <person name="Brambilla E."/>
            <person name="Klenk H.-P."/>
            <person name="Eisen J.A."/>
        </authorList>
    </citation>
    <scope>NUCLEOTIDE SEQUENCE [LARGE SCALE GENOMIC DNA]</scope>
    <source>
        <strain evidence="3">DSM 15978 / NBRC 107637 / DMS1</strain>
    </source>
</reference>
<dbReference type="PROSITE" id="PS51379">
    <property type="entry name" value="4FE4S_FER_2"/>
    <property type="match status" value="2"/>
</dbReference>
<evidence type="ECO:0000313" key="3">
    <source>
        <dbReference type="Proteomes" id="UP000010866"/>
    </source>
</evidence>
<protein>
    <recommendedName>
        <fullName evidence="1">4Fe-4S ferredoxin-type domain-containing protein</fullName>
    </recommendedName>
</protein>
<gene>
    <name evidence="2" type="ordered locus">Metho_1984</name>
</gene>
<dbReference type="Proteomes" id="UP000010866">
    <property type="component" value="Chromosome"/>
</dbReference>
<organism evidence="2 3">
    <name type="scientific">Methanomethylovorans hollandica (strain DSM 15978 / NBRC 107637 / DMS1)</name>
    <dbReference type="NCBI Taxonomy" id="867904"/>
    <lineage>
        <taxon>Archaea</taxon>
        <taxon>Methanobacteriati</taxon>
        <taxon>Methanobacteriota</taxon>
        <taxon>Stenosarchaea group</taxon>
        <taxon>Methanomicrobia</taxon>
        <taxon>Methanosarcinales</taxon>
        <taxon>Methanosarcinaceae</taxon>
        <taxon>Methanomethylovorans</taxon>
    </lineage>
</organism>
<dbReference type="Gene3D" id="3.30.70.20">
    <property type="match status" value="1"/>
</dbReference>
<evidence type="ECO:0000259" key="1">
    <source>
        <dbReference type="PROSITE" id="PS51379"/>
    </source>
</evidence>